<dbReference type="Pfam" id="PF03881">
    <property type="entry name" value="Fructosamin_kin"/>
    <property type="match status" value="2"/>
</dbReference>
<comment type="caution">
    <text evidence="3">The sequence shown here is derived from an EMBL/GenBank/DDBJ whole genome shotgun (WGS) entry which is preliminary data.</text>
</comment>
<protein>
    <recommendedName>
        <fullName evidence="1">protein-ribulosamine 3-kinase</fullName>
        <ecNumber evidence="1">2.7.1.172</ecNumber>
    </recommendedName>
</protein>
<comment type="catalytic activity">
    <reaction evidence="2">
        <text>N(6)-D-ribulosyl-L-lysyl-[protein] + ATP = N(6)-(3-O-phospho-D-ribulosyl)-L-lysyl-[protein] + ADP + H(+)</text>
        <dbReference type="Rhea" id="RHEA:48432"/>
        <dbReference type="Rhea" id="RHEA-COMP:12103"/>
        <dbReference type="Rhea" id="RHEA-COMP:12104"/>
        <dbReference type="ChEBI" id="CHEBI:15378"/>
        <dbReference type="ChEBI" id="CHEBI:30616"/>
        <dbReference type="ChEBI" id="CHEBI:90418"/>
        <dbReference type="ChEBI" id="CHEBI:90420"/>
        <dbReference type="ChEBI" id="CHEBI:456216"/>
        <dbReference type="EC" id="2.7.1.172"/>
    </reaction>
    <physiologicalReaction direction="left-to-right" evidence="2">
        <dbReference type="Rhea" id="RHEA:48433"/>
    </physiologicalReaction>
</comment>
<dbReference type="Gene3D" id="3.90.1200.10">
    <property type="match status" value="2"/>
</dbReference>
<dbReference type="SUPFAM" id="SSF56112">
    <property type="entry name" value="Protein kinase-like (PK-like)"/>
    <property type="match status" value="2"/>
</dbReference>
<accession>A0ABQ8SYB8</accession>
<dbReference type="InterPro" id="IPR011009">
    <property type="entry name" value="Kinase-like_dom_sf"/>
</dbReference>
<evidence type="ECO:0000313" key="4">
    <source>
        <dbReference type="Proteomes" id="UP001148838"/>
    </source>
</evidence>
<dbReference type="EC" id="2.7.1.172" evidence="1"/>
<dbReference type="Proteomes" id="UP001148838">
    <property type="component" value="Unassembled WGS sequence"/>
</dbReference>
<sequence length="399" mass="45982">MFDGESVSLKAIAETNTLHVPKPLHVLDNPEGGAVLVLEYLDMKGLTRYSRQLGEELAKMHLHNAALGKKQQEQESYVGGQEDEDGEKPVYMDRFGFEVTTCCGYLPQDNTFCDDWPTFYARQRLDHQLKLIEKDYGDKEVRELWSRLQHKVPNFFKDLTIEPALLHGDLWGGNVAESATGPEMHASEDCGNEALPYRMVARLISAFRTGRNETTHVARIGRPSICDEQVQLVRGLLAVDHRWTVRELSIEVERWDWEVLEHPLYSPDMSPCDYDLFPQLKEPLRGKRFPDIASVHAVGQSIREIDRNNLANNIQRLPQIWQKIHEHAVVFDPASFYGHHEFELAIAGMFGGFNSTFYQAYHNLIPKAPGFEARHKLYQLYHYLNHWLVLLTYCCYVLL</sequence>
<proteinExistence type="predicted"/>
<keyword evidence="4" id="KW-1185">Reference proteome</keyword>
<reference evidence="3 4" key="1">
    <citation type="journal article" date="2022" name="Allergy">
        <title>Genome assembly and annotation of Periplaneta americana reveal a comprehensive cockroach allergen profile.</title>
        <authorList>
            <person name="Wang L."/>
            <person name="Xiong Q."/>
            <person name="Saelim N."/>
            <person name="Wang L."/>
            <person name="Nong W."/>
            <person name="Wan A.T."/>
            <person name="Shi M."/>
            <person name="Liu X."/>
            <person name="Cao Q."/>
            <person name="Hui J.H.L."/>
            <person name="Sookrung N."/>
            <person name="Leung T.F."/>
            <person name="Tungtrongchitr A."/>
            <person name="Tsui S.K.W."/>
        </authorList>
    </citation>
    <scope>NUCLEOTIDE SEQUENCE [LARGE SCALE GENOMIC DNA]</scope>
    <source>
        <strain evidence="3">PWHHKU_190912</strain>
    </source>
</reference>
<dbReference type="InterPro" id="IPR016477">
    <property type="entry name" value="Fructo-/Ketosamine-3-kinase"/>
</dbReference>
<gene>
    <name evidence="3" type="ORF">ANN_07331</name>
</gene>
<evidence type="ECO:0000313" key="3">
    <source>
        <dbReference type="EMBL" id="KAJ4439212.1"/>
    </source>
</evidence>
<dbReference type="PANTHER" id="PTHR12149">
    <property type="entry name" value="FRUCTOSAMINE 3 KINASE-RELATED PROTEIN"/>
    <property type="match status" value="1"/>
</dbReference>
<feature type="non-terminal residue" evidence="3">
    <location>
        <position position="399"/>
    </location>
</feature>
<evidence type="ECO:0000256" key="2">
    <source>
        <dbReference type="ARBA" id="ARBA00048655"/>
    </source>
</evidence>
<evidence type="ECO:0000256" key="1">
    <source>
        <dbReference type="ARBA" id="ARBA00011961"/>
    </source>
</evidence>
<organism evidence="3 4">
    <name type="scientific">Periplaneta americana</name>
    <name type="common">American cockroach</name>
    <name type="synonym">Blatta americana</name>
    <dbReference type="NCBI Taxonomy" id="6978"/>
    <lineage>
        <taxon>Eukaryota</taxon>
        <taxon>Metazoa</taxon>
        <taxon>Ecdysozoa</taxon>
        <taxon>Arthropoda</taxon>
        <taxon>Hexapoda</taxon>
        <taxon>Insecta</taxon>
        <taxon>Pterygota</taxon>
        <taxon>Neoptera</taxon>
        <taxon>Polyneoptera</taxon>
        <taxon>Dictyoptera</taxon>
        <taxon>Blattodea</taxon>
        <taxon>Blattoidea</taxon>
        <taxon>Blattidae</taxon>
        <taxon>Blattinae</taxon>
        <taxon>Periplaneta</taxon>
    </lineage>
</organism>
<dbReference type="PANTHER" id="PTHR12149:SF8">
    <property type="entry name" value="PROTEIN-RIBULOSAMINE 3-KINASE"/>
    <property type="match status" value="1"/>
</dbReference>
<dbReference type="EMBL" id="JAJSOF020000017">
    <property type="protein sequence ID" value="KAJ4439212.1"/>
    <property type="molecule type" value="Genomic_DNA"/>
</dbReference>
<name>A0ABQ8SYB8_PERAM</name>